<dbReference type="EMBL" id="KL197711">
    <property type="protein sequence ID" value="KDQ62435.1"/>
    <property type="molecule type" value="Genomic_DNA"/>
</dbReference>
<sequence>MPPPQYQSKAYWDRRFQREAEFEWLGSGRDVLLPPIADFLKVWSRDHTDPPALLHIGAGTSTLQFHIHDLYEKFFGSDFGSSVIVNTDFSELAVQRGRDCEGERNGDGSRGPMCWERVDMLGWGDLTSLKHHSFGLVVDKSTSDAISCGDPINIHSDALAPQNPLLQRLNRVSECRSDALVLEPLELVALHLASLVIPGGLWIVLSYSSNRFPFLLPNRSSDPPARTIDLTAFWEIQIMQPVEAPSGQGNAGVHAPAVHHYLYLLRRTGAEGIES</sequence>
<keyword evidence="5" id="KW-1185">Reference proteome</keyword>
<comment type="similarity">
    <text evidence="1">Belongs to the methyltransferase superfamily.</text>
</comment>
<dbReference type="InterPro" id="IPR029063">
    <property type="entry name" value="SAM-dependent_MTases_sf"/>
</dbReference>
<dbReference type="GO" id="GO:0032259">
    <property type="term" value="P:methylation"/>
    <property type="evidence" value="ECO:0007669"/>
    <property type="project" value="UniProtKB-KW"/>
</dbReference>
<gene>
    <name evidence="4" type="ORF">JAAARDRAFT_30345</name>
</gene>
<name>A0A067Q8I4_9AGAM</name>
<dbReference type="InParanoid" id="A0A067Q8I4"/>
<keyword evidence="3" id="KW-0808">Transferase</keyword>
<evidence type="ECO:0008006" key="6">
    <source>
        <dbReference type="Google" id="ProtNLM"/>
    </source>
</evidence>
<evidence type="ECO:0000256" key="3">
    <source>
        <dbReference type="ARBA" id="ARBA00022679"/>
    </source>
</evidence>
<dbReference type="Gene3D" id="3.40.50.150">
    <property type="entry name" value="Vaccinia Virus protein VP39"/>
    <property type="match status" value="1"/>
</dbReference>
<dbReference type="GO" id="GO:0008168">
    <property type="term" value="F:methyltransferase activity"/>
    <property type="evidence" value="ECO:0007669"/>
    <property type="project" value="UniProtKB-KW"/>
</dbReference>
<dbReference type="OrthoDB" id="411785at2759"/>
<evidence type="ECO:0000313" key="5">
    <source>
        <dbReference type="Proteomes" id="UP000027265"/>
    </source>
</evidence>
<protein>
    <recommendedName>
        <fullName evidence="6">Methyltransferase type 11 domain-containing protein</fullName>
    </recommendedName>
</protein>
<dbReference type="PANTHER" id="PTHR12176:SF84">
    <property type="entry name" value="METHYLTRANSFERASE DOMAIN-CONTAINING PROTEIN"/>
    <property type="match status" value="1"/>
</dbReference>
<dbReference type="Proteomes" id="UP000027265">
    <property type="component" value="Unassembled WGS sequence"/>
</dbReference>
<evidence type="ECO:0000256" key="1">
    <source>
        <dbReference type="ARBA" id="ARBA00008361"/>
    </source>
</evidence>
<proteinExistence type="inferred from homology"/>
<dbReference type="AlphaFoldDB" id="A0A067Q8I4"/>
<evidence type="ECO:0000313" key="4">
    <source>
        <dbReference type="EMBL" id="KDQ62435.1"/>
    </source>
</evidence>
<dbReference type="HOGENOM" id="CLU_034313_0_0_1"/>
<reference evidence="5" key="1">
    <citation type="journal article" date="2014" name="Proc. Natl. Acad. Sci. U.S.A.">
        <title>Extensive sampling of basidiomycete genomes demonstrates inadequacy of the white-rot/brown-rot paradigm for wood decay fungi.</title>
        <authorList>
            <person name="Riley R."/>
            <person name="Salamov A.A."/>
            <person name="Brown D.W."/>
            <person name="Nagy L.G."/>
            <person name="Floudas D."/>
            <person name="Held B.W."/>
            <person name="Levasseur A."/>
            <person name="Lombard V."/>
            <person name="Morin E."/>
            <person name="Otillar R."/>
            <person name="Lindquist E.A."/>
            <person name="Sun H."/>
            <person name="LaButti K.M."/>
            <person name="Schmutz J."/>
            <person name="Jabbour D."/>
            <person name="Luo H."/>
            <person name="Baker S.E."/>
            <person name="Pisabarro A.G."/>
            <person name="Walton J.D."/>
            <person name="Blanchette R.A."/>
            <person name="Henrissat B."/>
            <person name="Martin F."/>
            <person name="Cullen D."/>
            <person name="Hibbett D.S."/>
            <person name="Grigoriev I.V."/>
        </authorList>
    </citation>
    <scope>NUCLEOTIDE SEQUENCE [LARGE SCALE GENOMIC DNA]</scope>
    <source>
        <strain evidence="5">MUCL 33604</strain>
    </source>
</reference>
<keyword evidence="2" id="KW-0489">Methyltransferase</keyword>
<evidence type="ECO:0000256" key="2">
    <source>
        <dbReference type="ARBA" id="ARBA00022603"/>
    </source>
</evidence>
<dbReference type="InterPro" id="IPR051419">
    <property type="entry name" value="Lys/N-term_MeTrsfase_sf"/>
</dbReference>
<dbReference type="PANTHER" id="PTHR12176">
    <property type="entry name" value="SAM-DEPENDENT METHYLTRANSFERASE SUPERFAMILY PROTEIN"/>
    <property type="match status" value="1"/>
</dbReference>
<organism evidence="4 5">
    <name type="scientific">Jaapia argillacea MUCL 33604</name>
    <dbReference type="NCBI Taxonomy" id="933084"/>
    <lineage>
        <taxon>Eukaryota</taxon>
        <taxon>Fungi</taxon>
        <taxon>Dikarya</taxon>
        <taxon>Basidiomycota</taxon>
        <taxon>Agaricomycotina</taxon>
        <taxon>Agaricomycetes</taxon>
        <taxon>Agaricomycetidae</taxon>
        <taxon>Jaapiales</taxon>
        <taxon>Jaapiaceae</taxon>
        <taxon>Jaapia</taxon>
    </lineage>
</organism>
<accession>A0A067Q8I4</accession>